<evidence type="ECO:0000259" key="4">
    <source>
        <dbReference type="Pfam" id="PF00135"/>
    </source>
</evidence>
<dbReference type="CTD" id="39873"/>
<feature type="region of interest" description="Disordered" evidence="2">
    <location>
        <begin position="265"/>
        <end position="302"/>
    </location>
</feature>
<gene>
    <name evidence="6 7" type="primary">LOC115632432</name>
</gene>
<evidence type="ECO:0000256" key="3">
    <source>
        <dbReference type="SAM" id="Phobius"/>
    </source>
</evidence>
<dbReference type="GeneID" id="115632432"/>
<dbReference type="InterPro" id="IPR050309">
    <property type="entry name" value="Type-B_Carboxylest/Lipase"/>
</dbReference>
<feature type="compositionally biased region" description="Basic and acidic residues" evidence="2">
    <location>
        <begin position="23"/>
        <end position="48"/>
    </location>
</feature>
<feature type="region of interest" description="Disordered" evidence="2">
    <location>
        <begin position="1"/>
        <end position="223"/>
    </location>
</feature>
<dbReference type="AlphaFoldDB" id="A0A6J2UA83"/>
<keyword evidence="3" id="KW-0812">Transmembrane</keyword>
<dbReference type="Gene3D" id="3.40.50.1820">
    <property type="entry name" value="alpha/beta hydrolase"/>
    <property type="match status" value="1"/>
</dbReference>
<keyword evidence="3" id="KW-1133">Transmembrane helix</keyword>
<dbReference type="OrthoDB" id="408631at2759"/>
<dbReference type="FunFam" id="3.40.50.1820:FF:000295">
    <property type="entry name" value="neurotactin"/>
    <property type="match status" value="1"/>
</dbReference>
<dbReference type="InterPro" id="IPR002018">
    <property type="entry name" value="CarbesteraseB"/>
</dbReference>
<dbReference type="InterPro" id="IPR019819">
    <property type="entry name" value="Carboxylesterase_B_CS"/>
</dbReference>
<feature type="transmembrane region" description="Helical" evidence="3">
    <location>
        <begin position="332"/>
        <end position="352"/>
    </location>
</feature>
<accession>A0A6J2UA83</accession>
<dbReference type="InterPro" id="IPR029058">
    <property type="entry name" value="AB_hydrolase_fold"/>
</dbReference>
<feature type="compositionally biased region" description="Basic and acidic residues" evidence="2">
    <location>
        <begin position="158"/>
        <end position="174"/>
    </location>
</feature>
<reference evidence="6 7" key="1">
    <citation type="submission" date="2025-04" db="UniProtKB">
        <authorList>
            <consortium name="RefSeq"/>
        </authorList>
    </citation>
    <scope>IDENTIFICATION</scope>
    <source>
        <strain evidence="6 7">11010-0011.00</strain>
        <tissue evidence="6 7">Whole body</tissue>
    </source>
</reference>
<evidence type="ECO:0000313" key="6">
    <source>
        <dbReference type="RefSeq" id="XP_030385435.1"/>
    </source>
</evidence>
<organism evidence="5 7">
    <name type="scientific">Drosophila lebanonensis</name>
    <name type="common">Fruit fly</name>
    <name type="synonym">Scaptodrosophila lebanonensis</name>
    <dbReference type="NCBI Taxonomy" id="7225"/>
    <lineage>
        <taxon>Eukaryota</taxon>
        <taxon>Metazoa</taxon>
        <taxon>Ecdysozoa</taxon>
        <taxon>Arthropoda</taxon>
        <taxon>Hexapoda</taxon>
        <taxon>Insecta</taxon>
        <taxon>Pterygota</taxon>
        <taxon>Neoptera</taxon>
        <taxon>Endopterygota</taxon>
        <taxon>Diptera</taxon>
        <taxon>Brachycera</taxon>
        <taxon>Muscomorpha</taxon>
        <taxon>Ephydroidea</taxon>
        <taxon>Drosophilidae</taxon>
        <taxon>Scaptodrosophila</taxon>
    </lineage>
</organism>
<dbReference type="Pfam" id="PF00135">
    <property type="entry name" value="COesterase"/>
    <property type="match status" value="1"/>
</dbReference>
<keyword evidence="1" id="KW-0325">Glycoprotein</keyword>
<feature type="domain" description="Carboxylesterase type B" evidence="4">
    <location>
        <begin position="372"/>
        <end position="754"/>
    </location>
</feature>
<keyword evidence="5" id="KW-1185">Reference proteome</keyword>
<sequence>MGELDEKDTPPTETTAHQQEALEEPKETDKMLEKKDEKLPSPSADKKQASKPGTPVGDKKSPTPAAADAAGEPKKVNGEEIIDIPTENGTKPDDRDEKKISKEEREVKPKKIPIGGLKLPGFFMKSKPKAEGDGAEGELLEKEHKEEPNGDAAAAATPKKEEQKPRSNFGERLRNFFVRKPAAEKQAKQVANGDADAKSEATAEAAPAEGADQSESAPPQKRGLLNAIKLPIANMIPKKKAGEDVELGLGKAGLASMETLDDSLKDQDTVDKAPLKTNGADEISKLKKSPSGEIKQAAAAGGPIDEKLTDEEEAPVSLLSRLRGYKCSVDDALIAFGILLFVLLLAVIGYVLTHETLTSPPLREGRFISAVTSCGMVEGVKDDGAFAFRGIPYALAPVEELRWRGAQPIKDIDNCWNGTLQTHNSSVLCTQRLGNGTIVGDEDCLYLDIVTPHVRYDNPLPVIVLIGAETLTGPSPGILRPSARYSRSHDVIFVRPNFRLGAFGFLALDALTKNEYPRTSGNYALTDIVAALKWIQLNIVHFGGDPKSVTLLGHRAGATLVSALVTSPQLEGLYTRAWASSSSAIFPGKTLQESEKLNEVIMSTLDCKDVACLRAASTEQLWAATPDTWLHFPADVPTKEESLNTQRHEWLVLDGNILQQHPSESWKREHIGKPLLVMGTTAHEAHTLNLRERHSNWTAEEVRAFIDGSQLGALGLTDEIVARYNATNYTALAAIITDIRTVCPLLTNARLQPSVPFYVVTQGEGEDQLATVDADVQAILGRYEPHTVEQRRFVSSMQQLFYYYVSHGTVPQYDSRRRVLIVGQDPLSQEDHEHCNFWISKDIVPRYARID</sequence>
<evidence type="ECO:0000313" key="5">
    <source>
        <dbReference type="Proteomes" id="UP000504634"/>
    </source>
</evidence>
<dbReference type="Proteomes" id="UP000504634">
    <property type="component" value="Unplaced"/>
</dbReference>
<feature type="compositionally biased region" description="Basic and acidic residues" evidence="2">
    <location>
        <begin position="90"/>
        <end position="109"/>
    </location>
</feature>
<protein>
    <submittedName>
        <fullName evidence="6 7">Neurotactin</fullName>
    </submittedName>
</protein>
<dbReference type="RefSeq" id="XP_030385435.1">
    <property type="nucleotide sequence ID" value="XM_030529575.1"/>
</dbReference>
<dbReference type="RefSeq" id="XP_030385436.1">
    <property type="nucleotide sequence ID" value="XM_030529576.1"/>
</dbReference>
<evidence type="ECO:0000256" key="2">
    <source>
        <dbReference type="SAM" id="MobiDB-lite"/>
    </source>
</evidence>
<dbReference type="PANTHER" id="PTHR11559">
    <property type="entry name" value="CARBOXYLESTERASE"/>
    <property type="match status" value="1"/>
</dbReference>
<name>A0A6J2UA83_DROLE</name>
<feature type="compositionally biased region" description="Basic and acidic residues" evidence="2">
    <location>
        <begin position="265"/>
        <end position="274"/>
    </location>
</feature>
<evidence type="ECO:0000256" key="1">
    <source>
        <dbReference type="ARBA" id="ARBA00023180"/>
    </source>
</evidence>
<evidence type="ECO:0000313" key="7">
    <source>
        <dbReference type="RefSeq" id="XP_030385436.1"/>
    </source>
</evidence>
<proteinExistence type="predicted"/>
<dbReference type="PROSITE" id="PS00941">
    <property type="entry name" value="CARBOXYLESTERASE_B_2"/>
    <property type="match status" value="1"/>
</dbReference>
<feature type="compositionally biased region" description="Basic and acidic residues" evidence="2">
    <location>
        <begin position="139"/>
        <end position="148"/>
    </location>
</feature>
<dbReference type="SUPFAM" id="SSF53474">
    <property type="entry name" value="alpha/beta-Hydrolases"/>
    <property type="match status" value="1"/>
</dbReference>
<keyword evidence="3" id="KW-0472">Membrane</keyword>
<feature type="compositionally biased region" description="Low complexity" evidence="2">
    <location>
        <begin position="202"/>
        <end position="211"/>
    </location>
</feature>